<dbReference type="GO" id="GO:0003677">
    <property type="term" value="F:DNA binding"/>
    <property type="evidence" value="ECO:0007669"/>
    <property type="project" value="InterPro"/>
</dbReference>
<dbReference type="InterPro" id="IPR010093">
    <property type="entry name" value="SinI_DNA-bd"/>
</dbReference>
<gene>
    <name evidence="2" type="ORF">C7389_102273</name>
</gene>
<dbReference type="NCBIfam" id="TIGR01764">
    <property type="entry name" value="excise"/>
    <property type="match status" value="1"/>
</dbReference>
<dbReference type="InterPro" id="IPR041657">
    <property type="entry name" value="HTH_17"/>
</dbReference>
<feature type="domain" description="Helix-turn-helix" evidence="1">
    <location>
        <begin position="5"/>
        <end position="53"/>
    </location>
</feature>
<dbReference type="NCBIfam" id="NF047737">
    <property type="entry name" value="antiphage_MADS1"/>
    <property type="match status" value="1"/>
</dbReference>
<dbReference type="Pfam" id="PF12728">
    <property type="entry name" value="HTH_17"/>
    <property type="match status" value="1"/>
</dbReference>
<protein>
    <submittedName>
        <fullName evidence="2">AlpA family transcriptional regulator</fullName>
    </submittedName>
</protein>
<dbReference type="Proteomes" id="UP000295129">
    <property type="component" value="Unassembled WGS sequence"/>
</dbReference>
<name>A0A4R6EDR3_9RHOO</name>
<reference evidence="2 3" key="1">
    <citation type="submission" date="2019-03" db="EMBL/GenBank/DDBJ databases">
        <title>Genomic Encyclopedia of Type Strains, Phase IV (KMG-IV): sequencing the most valuable type-strain genomes for metagenomic binning, comparative biology and taxonomic classification.</title>
        <authorList>
            <person name="Goeker M."/>
        </authorList>
    </citation>
    <scope>NUCLEOTIDE SEQUENCE [LARGE SCALE GENOMIC DNA]</scope>
    <source>
        <strain evidence="2 3">DSM 12121</strain>
    </source>
</reference>
<dbReference type="InterPro" id="IPR009061">
    <property type="entry name" value="DNA-bd_dom_put_sf"/>
</dbReference>
<dbReference type="Gene3D" id="1.10.10.10">
    <property type="entry name" value="Winged helix-like DNA-binding domain superfamily/Winged helix DNA-binding domain"/>
    <property type="match status" value="1"/>
</dbReference>
<dbReference type="SUPFAM" id="SSF46955">
    <property type="entry name" value="Putative DNA-binding domain"/>
    <property type="match status" value="1"/>
</dbReference>
<dbReference type="AlphaFoldDB" id="A0A4R6EDR3"/>
<proteinExistence type="predicted"/>
<evidence type="ECO:0000259" key="1">
    <source>
        <dbReference type="Pfam" id="PF12728"/>
    </source>
</evidence>
<dbReference type="EMBL" id="SNVV01000002">
    <property type="protein sequence ID" value="TDN56337.1"/>
    <property type="molecule type" value="Genomic_DNA"/>
</dbReference>
<accession>A0A4R6EDR3</accession>
<organism evidence="2 3">
    <name type="scientific">Azoarcus indigens</name>
    <dbReference type="NCBI Taxonomy" id="29545"/>
    <lineage>
        <taxon>Bacteria</taxon>
        <taxon>Pseudomonadati</taxon>
        <taxon>Pseudomonadota</taxon>
        <taxon>Betaproteobacteria</taxon>
        <taxon>Rhodocyclales</taxon>
        <taxon>Zoogloeaceae</taxon>
        <taxon>Azoarcus</taxon>
    </lineage>
</organism>
<evidence type="ECO:0000313" key="2">
    <source>
        <dbReference type="EMBL" id="TDN56337.1"/>
    </source>
</evidence>
<sequence>MDDRWLSVDEIAEYLGVSKDTVYTWVTGKGMPGHKVGRFWKFKKEDVDGWVRAGGAQADDAHSDADS</sequence>
<comment type="caution">
    <text evidence="2">The sequence shown here is derived from an EMBL/GenBank/DDBJ whole genome shotgun (WGS) entry which is preliminary data.</text>
</comment>
<dbReference type="RefSeq" id="WP_133588694.1">
    <property type="nucleotide sequence ID" value="NZ_SNVV01000002.1"/>
</dbReference>
<dbReference type="InterPro" id="IPR036388">
    <property type="entry name" value="WH-like_DNA-bd_sf"/>
</dbReference>
<keyword evidence="3" id="KW-1185">Reference proteome</keyword>
<dbReference type="OrthoDB" id="9800023at2"/>
<evidence type="ECO:0000313" key="3">
    <source>
        <dbReference type="Proteomes" id="UP000295129"/>
    </source>
</evidence>